<keyword evidence="1" id="KW-1133">Transmembrane helix</keyword>
<comment type="caution">
    <text evidence="2">The sequence shown here is derived from an EMBL/GenBank/DDBJ whole genome shotgun (WGS) entry which is preliminary data.</text>
</comment>
<dbReference type="AlphaFoldDB" id="A0A3D9QVH5"/>
<gene>
    <name evidence="2" type="ORF">A8990_13671</name>
</gene>
<accession>A0A3D9QVH5</accession>
<feature type="transmembrane region" description="Helical" evidence="1">
    <location>
        <begin position="164"/>
        <end position="184"/>
    </location>
</feature>
<proteinExistence type="predicted"/>
<organism evidence="2 3">
    <name type="scientific">Paenibacillus taihuensis</name>
    <dbReference type="NCBI Taxonomy" id="1156355"/>
    <lineage>
        <taxon>Bacteria</taxon>
        <taxon>Bacillati</taxon>
        <taxon>Bacillota</taxon>
        <taxon>Bacilli</taxon>
        <taxon>Bacillales</taxon>
        <taxon>Paenibacillaceae</taxon>
        <taxon>Paenibacillus</taxon>
    </lineage>
</organism>
<reference evidence="2 3" key="1">
    <citation type="submission" date="2018-08" db="EMBL/GenBank/DDBJ databases">
        <title>Genomic Encyclopedia of Type Strains, Phase III (KMG-III): the genomes of soil and plant-associated and newly described type strains.</title>
        <authorList>
            <person name="Whitman W."/>
        </authorList>
    </citation>
    <scope>NUCLEOTIDE SEQUENCE [LARGE SCALE GENOMIC DNA]</scope>
    <source>
        <strain evidence="2 3">CGMCC 1.10966</strain>
    </source>
</reference>
<evidence type="ECO:0000313" key="3">
    <source>
        <dbReference type="Proteomes" id="UP000256304"/>
    </source>
</evidence>
<dbReference type="EMBL" id="QTTN01000036">
    <property type="protein sequence ID" value="REE68805.1"/>
    <property type="molecule type" value="Genomic_DNA"/>
</dbReference>
<dbReference type="Proteomes" id="UP000256304">
    <property type="component" value="Unassembled WGS sequence"/>
</dbReference>
<feature type="transmembrane region" description="Helical" evidence="1">
    <location>
        <begin position="210"/>
        <end position="229"/>
    </location>
</feature>
<keyword evidence="1" id="KW-0812">Transmembrane</keyword>
<evidence type="ECO:0000256" key="1">
    <source>
        <dbReference type="SAM" id="Phobius"/>
    </source>
</evidence>
<keyword evidence="1" id="KW-0472">Membrane</keyword>
<evidence type="ECO:0000313" key="2">
    <source>
        <dbReference type="EMBL" id="REE68805.1"/>
    </source>
</evidence>
<feature type="transmembrane region" description="Helical" evidence="1">
    <location>
        <begin position="93"/>
        <end position="110"/>
    </location>
</feature>
<protein>
    <submittedName>
        <fullName evidence="2">Uncharacterized protein</fullName>
    </submittedName>
</protein>
<sequence length="263" mass="30358">MSKMNPFRPVRRQQALLSFDGLTFQRWQDPRIIVWWSISFPGFGHFLLHQFIRGFILSAWEVGINTAAHINEAMVYSLSGRFELAASVLEKKWVFAYAIVYLFAIWDSYVKAVDANKQYHLAKLEGAKFASSVMKPLYITALGQKRPVAAMLCSMFFPGLGQLYNNRICLGFYGVFWWFVYLTMSHSHESVLLLILGRISEAKEVLNPQWLLFMPSVIGGAMYDAYMTAGDHNRLFRLEQKQFLEERYPQFPLRLIGGGREPC</sequence>
<feature type="transmembrane region" description="Helical" evidence="1">
    <location>
        <begin position="32"/>
        <end position="52"/>
    </location>
</feature>
<keyword evidence="3" id="KW-1185">Reference proteome</keyword>
<name>A0A3D9QVH5_9BACL</name>